<dbReference type="InParanoid" id="A0A1Q3B674"/>
<sequence>VDDPSWLKAIAVAYFNSLILPLTTFPSSPSISPLKHFAISSLNTTPFSLALTLNATFKSSASNTEFILCSAYSGHAMRGTPCTILSNVEFHPQCVKNPAVEP</sequence>
<proteinExistence type="predicted"/>
<dbReference type="OrthoDB" id="1751340at2759"/>
<dbReference type="AlphaFoldDB" id="A0A1Q3B674"/>
<evidence type="ECO:0000313" key="1">
    <source>
        <dbReference type="EMBL" id="GAV63556.1"/>
    </source>
</evidence>
<keyword evidence="2" id="KW-1185">Reference proteome</keyword>
<feature type="non-terminal residue" evidence="1">
    <location>
        <position position="1"/>
    </location>
</feature>
<reference evidence="2" key="1">
    <citation type="submission" date="2016-04" db="EMBL/GenBank/DDBJ databases">
        <title>Cephalotus genome sequencing.</title>
        <authorList>
            <person name="Fukushima K."/>
            <person name="Hasebe M."/>
            <person name="Fang X."/>
        </authorList>
    </citation>
    <scope>NUCLEOTIDE SEQUENCE [LARGE SCALE GENOMIC DNA]</scope>
    <source>
        <strain evidence="2">cv. St1</strain>
    </source>
</reference>
<comment type="caution">
    <text evidence="1">The sequence shown here is derived from an EMBL/GenBank/DDBJ whole genome shotgun (WGS) entry which is preliminary data.</text>
</comment>
<gene>
    <name evidence="1" type="ORF">CFOL_v3_07074</name>
</gene>
<dbReference type="Proteomes" id="UP000187406">
    <property type="component" value="Unassembled WGS sequence"/>
</dbReference>
<organism evidence="1 2">
    <name type="scientific">Cephalotus follicularis</name>
    <name type="common">Albany pitcher plant</name>
    <dbReference type="NCBI Taxonomy" id="3775"/>
    <lineage>
        <taxon>Eukaryota</taxon>
        <taxon>Viridiplantae</taxon>
        <taxon>Streptophyta</taxon>
        <taxon>Embryophyta</taxon>
        <taxon>Tracheophyta</taxon>
        <taxon>Spermatophyta</taxon>
        <taxon>Magnoliopsida</taxon>
        <taxon>eudicotyledons</taxon>
        <taxon>Gunneridae</taxon>
        <taxon>Pentapetalae</taxon>
        <taxon>rosids</taxon>
        <taxon>fabids</taxon>
        <taxon>Oxalidales</taxon>
        <taxon>Cephalotaceae</taxon>
        <taxon>Cephalotus</taxon>
    </lineage>
</organism>
<protein>
    <submittedName>
        <fullName evidence="1">Uncharacterized protein</fullName>
    </submittedName>
</protein>
<name>A0A1Q3B674_CEPFO</name>
<accession>A0A1Q3B674</accession>
<dbReference type="EMBL" id="BDDD01000310">
    <property type="protein sequence ID" value="GAV63556.1"/>
    <property type="molecule type" value="Genomic_DNA"/>
</dbReference>
<evidence type="ECO:0000313" key="2">
    <source>
        <dbReference type="Proteomes" id="UP000187406"/>
    </source>
</evidence>